<dbReference type="PANTHER" id="PTHR30250">
    <property type="entry name" value="PST FAMILY PREDICTED COLANIC ACID TRANSPORTER"/>
    <property type="match status" value="1"/>
</dbReference>
<feature type="transmembrane region" description="Helical" evidence="6">
    <location>
        <begin position="306"/>
        <end position="328"/>
    </location>
</feature>
<feature type="transmembrane region" description="Helical" evidence="6">
    <location>
        <begin position="197"/>
        <end position="217"/>
    </location>
</feature>
<sequence>MCALGVCKSEVEYPCDWIAESQGDVSCGNGIRSMSRGRDPGGAMSTCAAQRSESAMTKSDRVDFSWAKTTTWLLSATVLRNVGLIVILVLLARLTSTEVVGRYAIALAITTPIFIMGQFGLKNVYLTMHQNFRFGSYVAIQFVMIALAFLVSVGVALVFNRDLTLTVALVSVIKVADTLSEFFSAPLQKYHSAPRIFWAYLISAILGSAVTGLALVYTRDLDIALAGLAGTSLFVALALMWVPAQRLAHHREDAAFPALSRVREDRKTIIRAGFPTGVAGAILALVSSMPQYFLARDHGESAVGSFVVLLYIFAIADIFSGTLTQAWIPRARESLRRTTESRPLFFLQSVLKATGWWTLVLVPVAIFGLLLMSLLLPVVFGSGYSLSFAEAVPLAVGILVLPATYFGSTAVAVQNFYVHGLTLGIAAAGVSLMTCLVLVPPFGAAGALWAVALAYGGRGVVAIAILYPRARPATTSA</sequence>
<dbReference type="EMBL" id="SOHJ01000004">
    <property type="protein sequence ID" value="TFD61349.1"/>
    <property type="molecule type" value="Genomic_DNA"/>
</dbReference>
<name>A0A4R9AFY8_9MICO</name>
<dbReference type="GO" id="GO:0005886">
    <property type="term" value="C:plasma membrane"/>
    <property type="evidence" value="ECO:0007669"/>
    <property type="project" value="UniProtKB-SubCell"/>
</dbReference>
<dbReference type="AlphaFoldDB" id="A0A4R9AFY8"/>
<feature type="transmembrane region" description="Helical" evidence="6">
    <location>
        <begin position="269"/>
        <end position="286"/>
    </location>
</feature>
<dbReference type="InterPro" id="IPR002797">
    <property type="entry name" value="Polysacc_synth"/>
</dbReference>
<evidence type="ECO:0000256" key="3">
    <source>
        <dbReference type="ARBA" id="ARBA00022692"/>
    </source>
</evidence>
<evidence type="ECO:0000256" key="4">
    <source>
        <dbReference type="ARBA" id="ARBA00022989"/>
    </source>
</evidence>
<feature type="transmembrane region" description="Helical" evidence="6">
    <location>
        <begin position="392"/>
        <end position="413"/>
    </location>
</feature>
<comment type="subcellular location">
    <subcellularLocation>
        <location evidence="1">Cell membrane</location>
        <topology evidence="1">Multi-pass membrane protein</topology>
    </subcellularLocation>
</comment>
<evidence type="ECO:0000256" key="5">
    <source>
        <dbReference type="ARBA" id="ARBA00023136"/>
    </source>
</evidence>
<proteinExistence type="predicted"/>
<dbReference type="OrthoDB" id="5189710at2"/>
<feature type="transmembrane region" description="Helical" evidence="6">
    <location>
        <begin position="137"/>
        <end position="159"/>
    </location>
</feature>
<reference evidence="7 8" key="1">
    <citation type="submission" date="2019-03" db="EMBL/GenBank/DDBJ databases">
        <title>Genomics of glacier-inhabiting Cryobacterium strains.</title>
        <authorList>
            <person name="Liu Q."/>
            <person name="Xin Y.-H."/>
        </authorList>
    </citation>
    <scope>NUCLEOTIDE SEQUENCE [LARGE SCALE GENOMIC DNA]</scope>
    <source>
        <strain evidence="7 8">Sr39</strain>
    </source>
</reference>
<evidence type="ECO:0000256" key="2">
    <source>
        <dbReference type="ARBA" id="ARBA00022475"/>
    </source>
</evidence>
<feature type="transmembrane region" description="Helical" evidence="6">
    <location>
        <begin position="356"/>
        <end position="380"/>
    </location>
</feature>
<feature type="transmembrane region" description="Helical" evidence="6">
    <location>
        <begin position="223"/>
        <end position="242"/>
    </location>
</feature>
<keyword evidence="5 6" id="KW-0472">Membrane</keyword>
<comment type="caution">
    <text evidence="7">The sequence shown here is derived from an EMBL/GenBank/DDBJ whole genome shotgun (WGS) entry which is preliminary data.</text>
</comment>
<feature type="transmembrane region" description="Helical" evidence="6">
    <location>
        <begin position="446"/>
        <end position="467"/>
    </location>
</feature>
<gene>
    <name evidence="7" type="ORF">E3T39_04585</name>
</gene>
<keyword evidence="4 6" id="KW-1133">Transmembrane helix</keyword>
<dbReference type="InterPro" id="IPR050833">
    <property type="entry name" value="Poly_Biosynth_Transport"/>
</dbReference>
<dbReference type="Pfam" id="PF01943">
    <property type="entry name" value="Polysacc_synt"/>
    <property type="match status" value="1"/>
</dbReference>
<feature type="transmembrane region" description="Helical" evidence="6">
    <location>
        <begin position="71"/>
        <end position="91"/>
    </location>
</feature>
<evidence type="ECO:0000256" key="6">
    <source>
        <dbReference type="SAM" id="Phobius"/>
    </source>
</evidence>
<feature type="transmembrane region" description="Helical" evidence="6">
    <location>
        <begin position="420"/>
        <end position="440"/>
    </location>
</feature>
<keyword evidence="8" id="KW-1185">Reference proteome</keyword>
<organism evidence="7 8">
    <name type="scientific">Cryobacterium suzukii</name>
    <dbReference type="NCBI Taxonomy" id="1259198"/>
    <lineage>
        <taxon>Bacteria</taxon>
        <taxon>Bacillati</taxon>
        <taxon>Actinomycetota</taxon>
        <taxon>Actinomycetes</taxon>
        <taxon>Micrococcales</taxon>
        <taxon>Microbacteriaceae</taxon>
        <taxon>Cryobacterium</taxon>
    </lineage>
</organism>
<dbReference type="PANTHER" id="PTHR30250:SF11">
    <property type="entry name" value="O-ANTIGEN TRANSPORTER-RELATED"/>
    <property type="match status" value="1"/>
</dbReference>
<protein>
    <recommendedName>
        <fullName evidence="9">Lipopolysaccharide biosynthesis protein</fullName>
    </recommendedName>
</protein>
<keyword evidence="3 6" id="KW-0812">Transmembrane</keyword>
<evidence type="ECO:0008006" key="9">
    <source>
        <dbReference type="Google" id="ProtNLM"/>
    </source>
</evidence>
<evidence type="ECO:0000313" key="8">
    <source>
        <dbReference type="Proteomes" id="UP000298170"/>
    </source>
</evidence>
<feature type="transmembrane region" description="Helical" evidence="6">
    <location>
        <begin position="103"/>
        <end position="125"/>
    </location>
</feature>
<keyword evidence="2" id="KW-1003">Cell membrane</keyword>
<accession>A0A4R9AFY8</accession>
<evidence type="ECO:0000256" key="1">
    <source>
        <dbReference type="ARBA" id="ARBA00004651"/>
    </source>
</evidence>
<evidence type="ECO:0000313" key="7">
    <source>
        <dbReference type="EMBL" id="TFD61349.1"/>
    </source>
</evidence>
<dbReference type="Proteomes" id="UP000298170">
    <property type="component" value="Unassembled WGS sequence"/>
</dbReference>